<dbReference type="Proteomes" id="UP000178892">
    <property type="component" value="Unassembled WGS sequence"/>
</dbReference>
<comment type="caution">
    <text evidence="10">The sequence shown here is derived from an EMBL/GenBank/DDBJ whole genome shotgun (WGS) entry which is preliminary data.</text>
</comment>
<evidence type="ECO:0000256" key="8">
    <source>
        <dbReference type="ARBA" id="ARBA00023136"/>
    </source>
</evidence>
<keyword evidence="9" id="KW-1003">Cell membrane</keyword>
<evidence type="ECO:0000256" key="2">
    <source>
        <dbReference type="ARBA" id="ARBA00008445"/>
    </source>
</evidence>
<evidence type="ECO:0000313" key="11">
    <source>
        <dbReference type="Proteomes" id="UP000178892"/>
    </source>
</evidence>
<comment type="function">
    <text evidence="9">Involved in protein export. Participates in an early event of protein translocation.</text>
</comment>
<dbReference type="Pfam" id="PF03840">
    <property type="entry name" value="SecG"/>
    <property type="match status" value="1"/>
</dbReference>
<evidence type="ECO:0000256" key="1">
    <source>
        <dbReference type="ARBA" id="ARBA00004141"/>
    </source>
</evidence>
<name>A0A1F5NTS2_9BACT</name>
<reference evidence="10 11" key="1">
    <citation type="journal article" date="2016" name="Nat. Commun.">
        <title>Thousands of microbial genomes shed light on interconnected biogeochemical processes in an aquifer system.</title>
        <authorList>
            <person name="Anantharaman K."/>
            <person name="Brown C.T."/>
            <person name="Hug L.A."/>
            <person name="Sharon I."/>
            <person name="Castelle C.J."/>
            <person name="Probst A.J."/>
            <person name="Thomas B.C."/>
            <person name="Singh A."/>
            <person name="Wilkins M.J."/>
            <person name="Karaoz U."/>
            <person name="Brodie E.L."/>
            <person name="Williams K.H."/>
            <person name="Hubbard S.S."/>
            <person name="Banfield J.F."/>
        </authorList>
    </citation>
    <scope>NUCLEOTIDE SEQUENCE [LARGE SCALE GENOMIC DNA]</scope>
</reference>
<keyword evidence="8 9" id="KW-0472">Membrane</keyword>
<keyword evidence="6 9" id="KW-1133">Transmembrane helix</keyword>
<keyword evidence="3 9" id="KW-0813">Transport</keyword>
<feature type="transmembrane region" description="Helical" evidence="9">
    <location>
        <begin position="52"/>
        <end position="73"/>
    </location>
</feature>
<evidence type="ECO:0000256" key="6">
    <source>
        <dbReference type="ARBA" id="ARBA00022989"/>
    </source>
</evidence>
<feature type="transmembrane region" description="Helical" evidence="9">
    <location>
        <begin position="6"/>
        <end position="24"/>
    </location>
</feature>
<dbReference type="STRING" id="1817825.A2720_04225"/>
<evidence type="ECO:0000313" key="10">
    <source>
        <dbReference type="EMBL" id="OGE80740.1"/>
    </source>
</evidence>
<evidence type="ECO:0000256" key="5">
    <source>
        <dbReference type="ARBA" id="ARBA00022927"/>
    </source>
</evidence>
<accession>A0A1F5NTS2</accession>
<comment type="similarity">
    <text evidence="2 9">Belongs to the SecG family.</text>
</comment>
<dbReference type="GO" id="GO:0009306">
    <property type="term" value="P:protein secretion"/>
    <property type="evidence" value="ECO:0007669"/>
    <property type="project" value="UniProtKB-UniRule"/>
</dbReference>
<gene>
    <name evidence="10" type="ORF">A2720_04225</name>
</gene>
<evidence type="ECO:0000256" key="7">
    <source>
        <dbReference type="ARBA" id="ARBA00023010"/>
    </source>
</evidence>
<dbReference type="InterPro" id="IPR004692">
    <property type="entry name" value="SecG"/>
</dbReference>
<evidence type="ECO:0000256" key="4">
    <source>
        <dbReference type="ARBA" id="ARBA00022692"/>
    </source>
</evidence>
<dbReference type="AlphaFoldDB" id="A0A1F5NTS2"/>
<comment type="subcellular location">
    <subcellularLocation>
        <location evidence="9">Cell membrane</location>
        <topology evidence="9">Multi-pass membrane protein</topology>
    </subcellularLocation>
    <subcellularLocation>
        <location evidence="1">Membrane</location>
        <topology evidence="1">Multi-pass membrane protein</topology>
    </subcellularLocation>
</comment>
<sequence>MNLKDIFTFSLIGVSVLLVIVILLQQKEGGLSTVFGGEGTVYRQKRGLAKGLHYFTVVLAVLFIALSIMVLFMQ</sequence>
<dbReference type="NCBIfam" id="TIGR00810">
    <property type="entry name" value="secG"/>
    <property type="match status" value="1"/>
</dbReference>
<evidence type="ECO:0000256" key="9">
    <source>
        <dbReference type="RuleBase" id="RU365087"/>
    </source>
</evidence>
<keyword evidence="5 9" id="KW-0653">Protein transport</keyword>
<proteinExistence type="inferred from homology"/>
<dbReference type="GO" id="GO:0015450">
    <property type="term" value="F:protein-transporting ATPase activity"/>
    <property type="evidence" value="ECO:0007669"/>
    <property type="project" value="UniProtKB-UniRule"/>
</dbReference>
<dbReference type="GO" id="GO:0005886">
    <property type="term" value="C:plasma membrane"/>
    <property type="evidence" value="ECO:0007669"/>
    <property type="project" value="UniProtKB-SubCell"/>
</dbReference>
<organism evidence="10 11">
    <name type="scientific">Candidatus Doudnabacteria bacterium RIFCSPHIGHO2_01_FULL_46_24</name>
    <dbReference type="NCBI Taxonomy" id="1817825"/>
    <lineage>
        <taxon>Bacteria</taxon>
        <taxon>Candidatus Doudnaibacteriota</taxon>
    </lineage>
</organism>
<protein>
    <recommendedName>
        <fullName evidence="9">Protein-export membrane protein SecG</fullName>
    </recommendedName>
</protein>
<dbReference type="EMBL" id="MFEL01000018">
    <property type="protein sequence ID" value="OGE80740.1"/>
    <property type="molecule type" value="Genomic_DNA"/>
</dbReference>
<keyword evidence="7 9" id="KW-0811">Translocation</keyword>
<keyword evidence="4 9" id="KW-0812">Transmembrane</keyword>
<evidence type="ECO:0000256" key="3">
    <source>
        <dbReference type="ARBA" id="ARBA00022448"/>
    </source>
</evidence>